<reference evidence="3 4" key="1">
    <citation type="submission" date="2024-02" db="EMBL/GenBank/DDBJ databases">
        <title>de novo genome assembly of Solanum bulbocastanum strain 11H21.</title>
        <authorList>
            <person name="Hosaka A.J."/>
        </authorList>
    </citation>
    <scope>NUCLEOTIDE SEQUENCE [LARGE SCALE GENOMIC DNA]</scope>
    <source>
        <tissue evidence="3">Young leaves</tissue>
    </source>
</reference>
<dbReference type="Gene3D" id="3.40.50.1100">
    <property type="match status" value="2"/>
</dbReference>
<comment type="cofactor">
    <cofactor evidence="1">
        <name>pyridoxal 5'-phosphate</name>
        <dbReference type="ChEBI" id="CHEBI:597326"/>
    </cofactor>
</comment>
<accession>A0AAN8T0L8</accession>
<keyword evidence="2" id="KW-0663">Pyridoxal phosphate</keyword>
<dbReference type="GO" id="GO:0005737">
    <property type="term" value="C:cytoplasm"/>
    <property type="evidence" value="ECO:0007669"/>
    <property type="project" value="TreeGrafter"/>
</dbReference>
<comment type="caution">
    <text evidence="3">The sequence shown here is derived from an EMBL/GenBank/DDBJ whole genome shotgun (WGS) entry which is preliminary data.</text>
</comment>
<keyword evidence="4" id="KW-1185">Reference proteome</keyword>
<evidence type="ECO:0000256" key="1">
    <source>
        <dbReference type="ARBA" id="ARBA00001933"/>
    </source>
</evidence>
<dbReference type="EMBL" id="JBANQN010000010">
    <property type="protein sequence ID" value="KAK6777484.1"/>
    <property type="molecule type" value="Genomic_DNA"/>
</dbReference>
<dbReference type="Proteomes" id="UP001371456">
    <property type="component" value="Unassembled WGS sequence"/>
</dbReference>
<name>A0AAN8T0L8_SOLBU</name>
<dbReference type="SUPFAM" id="SSF53686">
    <property type="entry name" value="Tryptophan synthase beta subunit-like PLP-dependent enzymes"/>
    <property type="match status" value="1"/>
</dbReference>
<organism evidence="3 4">
    <name type="scientific">Solanum bulbocastanum</name>
    <name type="common">Wild potato</name>
    <dbReference type="NCBI Taxonomy" id="147425"/>
    <lineage>
        <taxon>Eukaryota</taxon>
        <taxon>Viridiplantae</taxon>
        <taxon>Streptophyta</taxon>
        <taxon>Embryophyta</taxon>
        <taxon>Tracheophyta</taxon>
        <taxon>Spermatophyta</taxon>
        <taxon>Magnoliopsida</taxon>
        <taxon>eudicotyledons</taxon>
        <taxon>Gunneridae</taxon>
        <taxon>Pentapetalae</taxon>
        <taxon>asterids</taxon>
        <taxon>lamiids</taxon>
        <taxon>Solanales</taxon>
        <taxon>Solanaceae</taxon>
        <taxon>Solanoideae</taxon>
        <taxon>Solaneae</taxon>
        <taxon>Solanum</taxon>
    </lineage>
</organism>
<sequence>MIGPWFLLLTLKDGIYHLSMLTRPMICLAIGPTQVPQLLLSYEKFGIYGGKFVPETLISSLTKLDYEFNSALHDPQFQLELEVALRGYVGRATPLHFAQRLTHYYKSINKGIGPDIYILKGKISTMVAHTRSTTLLHKRCWPNASASKTSWRPPVLASTVSPRRLRVPNSHWSAQYSWRA</sequence>
<evidence type="ECO:0000313" key="4">
    <source>
        <dbReference type="Proteomes" id="UP001371456"/>
    </source>
</evidence>
<evidence type="ECO:0000313" key="3">
    <source>
        <dbReference type="EMBL" id="KAK6777484.1"/>
    </source>
</evidence>
<dbReference type="GO" id="GO:0004834">
    <property type="term" value="F:tryptophan synthase activity"/>
    <property type="evidence" value="ECO:0007669"/>
    <property type="project" value="InterPro"/>
</dbReference>
<proteinExistence type="predicted"/>
<gene>
    <name evidence="3" type="ORF">RDI58_024201</name>
</gene>
<dbReference type="AlphaFoldDB" id="A0AAN8T0L8"/>
<protein>
    <submittedName>
        <fullName evidence="3">Uncharacterized protein</fullName>
    </submittedName>
</protein>
<dbReference type="PANTHER" id="PTHR48077">
    <property type="entry name" value="TRYPTOPHAN SYNTHASE-RELATED"/>
    <property type="match status" value="1"/>
</dbReference>
<evidence type="ECO:0000256" key="2">
    <source>
        <dbReference type="ARBA" id="ARBA00022898"/>
    </source>
</evidence>
<dbReference type="PANTHER" id="PTHR48077:SF4">
    <property type="entry name" value="TRYPTOPHAN SYNTHASE"/>
    <property type="match status" value="1"/>
</dbReference>
<dbReference type="InterPro" id="IPR023026">
    <property type="entry name" value="Trp_synth_beta/beta-like"/>
</dbReference>
<dbReference type="InterPro" id="IPR036052">
    <property type="entry name" value="TrpB-like_PALP_sf"/>
</dbReference>